<dbReference type="InterPro" id="IPR003442">
    <property type="entry name" value="T6A_TsaE"/>
</dbReference>
<dbReference type="GO" id="GO:0005524">
    <property type="term" value="F:ATP binding"/>
    <property type="evidence" value="ECO:0007669"/>
    <property type="project" value="UniProtKB-KW"/>
</dbReference>
<evidence type="ECO:0000256" key="7">
    <source>
        <dbReference type="ARBA" id="ARBA00022741"/>
    </source>
</evidence>
<dbReference type="EMBL" id="CP011807">
    <property type="protein sequence ID" value="AKM29839.1"/>
    <property type="molecule type" value="Genomic_DNA"/>
</dbReference>
<keyword evidence="7" id="KW-0547">Nucleotide-binding</keyword>
<dbReference type="STRING" id="656179.AB870_06515"/>
<dbReference type="Pfam" id="PF02367">
    <property type="entry name" value="TsaE"/>
    <property type="match status" value="1"/>
</dbReference>
<dbReference type="Proteomes" id="UP000035651">
    <property type="component" value="Chromosome"/>
</dbReference>
<dbReference type="PANTHER" id="PTHR33540">
    <property type="entry name" value="TRNA THREONYLCARBAMOYLADENOSINE BIOSYNTHESIS PROTEIN TSAE"/>
    <property type="match status" value="1"/>
</dbReference>
<dbReference type="GO" id="GO:0005737">
    <property type="term" value="C:cytoplasm"/>
    <property type="evidence" value="ECO:0007669"/>
    <property type="project" value="UniProtKB-SubCell"/>
</dbReference>
<keyword evidence="9" id="KW-0460">Magnesium</keyword>
<proteinExistence type="inferred from homology"/>
<accession>A0A0H3WP17</accession>
<evidence type="ECO:0000256" key="5">
    <source>
        <dbReference type="ARBA" id="ARBA00022694"/>
    </source>
</evidence>
<comment type="subcellular location">
    <subcellularLocation>
        <location evidence="1">Cytoplasm</location>
    </subcellularLocation>
</comment>
<keyword evidence="12" id="KW-1185">Reference proteome</keyword>
<evidence type="ECO:0000256" key="1">
    <source>
        <dbReference type="ARBA" id="ARBA00004496"/>
    </source>
</evidence>
<name>A0A0H3WP17_9BURK</name>
<dbReference type="Gene3D" id="3.40.50.300">
    <property type="entry name" value="P-loop containing nucleotide triphosphate hydrolases"/>
    <property type="match status" value="1"/>
</dbReference>
<dbReference type="RefSeq" id="WP_047905764.1">
    <property type="nucleotide sequence ID" value="NZ_CP011807.3"/>
</dbReference>
<keyword evidence="4" id="KW-0963">Cytoplasm</keyword>
<dbReference type="InterPro" id="IPR027417">
    <property type="entry name" value="P-loop_NTPase"/>
</dbReference>
<dbReference type="PATRIC" id="fig|656179.3.peg.1408"/>
<dbReference type="NCBIfam" id="TIGR00150">
    <property type="entry name" value="T6A_YjeE"/>
    <property type="match status" value="1"/>
</dbReference>
<evidence type="ECO:0000256" key="4">
    <source>
        <dbReference type="ARBA" id="ARBA00022490"/>
    </source>
</evidence>
<comment type="similarity">
    <text evidence="2">Belongs to the TsaE family.</text>
</comment>
<evidence type="ECO:0000313" key="11">
    <source>
        <dbReference type="EMBL" id="AKM29839.1"/>
    </source>
</evidence>
<dbReference type="PANTHER" id="PTHR33540:SF2">
    <property type="entry name" value="TRNA THREONYLCARBAMOYLADENOSINE BIOSYNTHESIS PROTEIN TSAE"/>
    <property type="match status" value="1"/>
</dbReference>
<sequence>MPATPDPSAPPLLGERIFALPDEAATEAFAAAFARVVVERMAHTDAAHAGLHVQLSGDLGAGKTTFVRALLRALGHTGRVKSPTYALCEPYNIDTPQGVLPVYHFDLYRFADPAEWHDTGFREHFAGDALCLVEWPEKAEGLLGVPDLRLWLEPVGDSRRLTTSAYTPAGLACLNSC</sequence>
<dbReference type="KEGG" id="pfg:AB870_06515"/>
<dbReference type="OrthoDB" id="9800307at2"/>
<dbReference type="AlphaFoldDB" id="A0A0H3WP17"/>
<keyword evidence="6" id="KW-0479">Metal-binding</keyword>
<evidence type="ECO:0000256" key="8">
    <source>
        <dbReference type="ARBA" id="ARBA00022840"/>
    </source>
</evidence>
<evidence type="ECO:0000256" key="10">
    <source>
        <dbReference type="ARBA" id="ARBA00032441"/>
    </source>
</evidence>
<evidence type="ECO:0000256" key="9">
    <source>
        <dbReference type="ARBA" id="ARBA00022842"/>
    </source>
</evidence>
<reference evidence="11" key="1">
    <citation type="submission" date="2016-06" db="EMBL/GenBank/DDBJ databases">
        <title>Complete Genome Sequence of Pandoraea faecigallinarum DSM-23572.</title>
        <authorList>
            <person name="Yong D."/>
            <person name="Ee R."/>
            <person name="Lim Y.-L."/>
            <person name="Yin W.-F."/>
            <person name="Chan K.-G."/>
        </authorList>
    </citation>
    <scope>NUCLEOTIDE SEQUENCE</scope>
    <source>
        <strain evidence="11">DSM 23572</strain>
    </source>
</reference>
<evidence type="ECO:0000256" key="6">
    <source>
        <dbReference type="ARBA" id="ARBA00022723"/>
    </source>
</evidence>
<evidence type="ECO:0000256" key="3">
    <source>
        <dbReference type="ARBA" id="ARBA00019010"/>
    </source>
</evidence>
<protein>
    <recommendedName>
        <fullName evidence="3">tRNA threonylcarbamoyladenosine biosynthesis protein TsaE</fullName>
    </recommendedName>
    <alternativeName>
        <fullName evidence="10">t(6)A37 threonylcarbamoyladenosine biosynthesis protein TsaE</fullName>
    </alternativeName>
</protein>
<dbReference type="GO" id="GO:0046872">
    <property type="term" value="F:metal ion binding"/>
    <property type="evidence" value="ECO:0007669"/>
    <property type="project" value="UniProtKB-KW"/>
</dbReference>
<dbReference type="SUPFAM" id="SSF52540">
    <property type="entry name" value="P-loop containing nucleoside triphosphate hydrolases"/>
    <property type="match status" value="1"/>
</dbReference>
<keyword evidence="5" id="KW-0819">tRNA processing</keyword>
<keyword evidence="8" id="KW-0067">ATP-binding</keyword>
<organism evidence="11 12">
    <name type="scientific">Pandoraea faecigallinarum</name>
    <dbReference type="NCBI Taxonomy" id="656179"/>
    <lineage>
        <taxon>Bacteria</taxon>
        <taxon>Pseudomonadati</taxon>
        <taxon>Pseudomonadota</taxon>
        <taxon>Betaproteobacteria</taxon>
        <taxon>Burkholderiales</taxon>
        <taxon>Burkholderiaceae</taxon>
        <taxon>Pandoraea</taxon>
    </lineage>
</organism>
<gene>
    <name evidence="11" type="ORF">AB870_06515</name>
</gene>
<evidence type="ECO:0000256" key="2">
    <source>
        <dbReference type="ARBA" id="ARBA00007599"/>
    </source>
</evidence>
<dbReference type="GO" id="GO:0002949">
    <property type="term" value="P:tRNA threonylcarbamoyladenosine modification"/>
    <property type="evidence" value="ECO:0007669"/>
    <property type="project" value="InterPro"/>
</dbReference>
<evidence type="ECO:0000313" key="12">
    <source>
        <dbReference type="Proteomes" id="UP000035651"/>
    </source>
</evidence>